<dbReference type="STRING" id="441119.SAMN04488047_101285"/>
<dbReference type="Pfam" id="PF03640">
    <property type="entry name" value="Lipoprotein_15"/>
    <property type="match status" value="2"/>
</dbReference>
<dbReference type="GO" id="GO:0043448">
    <property type="term" value="P:alkane catabolic process"/>
    <property type="evidence" value="ECO:0007669"/>
    <property type="project" value="TreeGrafter"/>
</dbReference>
<dbReference type="PANTHER" id="PTHR39335">
    <property type="entry name" value="BLL4220 PROTEIN"/>
    <property type="match status" value="1"/>
</dbReference>
<name>A0A1I5KTW2_9RHOB</name>
<evidence type="ECO:0000256" key="1">
    <source>
        <dbReference type="SAM" id="SignalP"/>
    </source>
</evidence>
<evidence type="ECO:0000313" key="2">
    <source>
        <dbReference type="EMBL" id="SFO87861.1"/>
    </source>
</evidence>
<feature type="signal peptide" evidence="1">
    <location>
        <begin position="1"/>
        <end position="19"/>
    </location>
</feature>
<dbReference type="Proteomes" id="UP000199356">
    <property type="component" value="Unassembled WGS sequence"/>
</dbReference>
<dbReference type="PANTHER" id="PTHR39335:SF1">
    <property type="entry name" value="BLL4220 PROTEIN"/>
    <property type="match status" value="1"/>
</dbReference>
<dbReference type="InterPro" id="IPR005297">
    <property type="entry name" value="Lipoprotein_repeat"/>
</dbReference>
<evidence type="ECO:0000313" key="3">
    <source>
        <dbReference type="Proteomes" id="UP000199356"/>
    </source>
</evidence>
<keyword evidence="1" id="KW-0732">Signal</keyword>
<gene>
    <name evidence="2" type="ORF">SAMN04488047_101285</name>
</gene>
<dbReference type="RefSeq" id="WP_093416686.1">
    <property type="nucleotide sequence ID" value="NZ_FOXA01000001.1"/>
</dbReference>
<keyword evidence="3" id="KW-1185">Reference proteome</keyword>
<protein>
    <submittedName>
        <fullName evidence="2">Predicted lipoprotein with conserved Yx(FWY)xxD motif</fullName>
    </submittedName>
</protein>
<feature type="chain" id="PRO_5011642028" evidence="1">
    <location>
        <begin position="20"/>
        <end position="147"/>
    </location>
</feature>
<proteinExistence type="predicted"/>
<dbReference type="OrthoDB" id="9800666at2"/>
<dbReference type="AlphaFoldDB" id="A0A1I5KTW2"/>
<organism evidence="2 3">
    <name type="scientific">Tranquillimonas alkanivorans</name>
    <dbReference type="NCBI Taxonomy" id="441119"/>
    <lineage>
        <taxon>Bacteria</taxon>
        <taxon>Pseudomonadati</taxon>
        <taxon>Pseudomonadota</taxon>
        <taxon>Alphaproteobacteria</taxon>
        <taxon>Rhodobacterales</taxon>
        <taxon>Roseobacteraceae</taxon>
        <taxon>Tranquillimonas</taxon>
    </lineage>
</organism>
<dbReference type="EMBL" id="FOXA01000001">
    <property type="protein sequence ID" value="SFO87861.1"/>
    <property type="molecule type" value="Genomic_DNA"/>
</dbReference>
<reference evidence="2 3" key="1">
    <citation type="submission" date="2016-10" db="EMBL/GenBank/DDBJ databases">
        <authorList>
            <person name="de Groot N.N."/>
        </authorList>
    </citation>
    <scope>NUCLEOTIDE SEQUENCE [LARGE SCALE GENOMIC DNA]</scope>
    <source>
        <strain evidence="2 3">DSM 19547</strain>
    </source>
</reference>
<keyword evidence="2" id="KW-0449">Lipoprotein</keyword>
<sequence>MLRIVSTVAAAFTVTAATAQELPELEQDAGSIPIGVIASDEFGPYLTDNVGHPLYVFSADELVDDGIACVGECEEDWPPVVGLSANPVEELDASDFGTVQDRTDMVITYEGWPLYRFVEDQYDETPQGHGVEAYGGTWALARPVAFE</sequence>
<accession>A0A1I5KTW2</accession>